<reference evidence="2" key="1">
    <citation type="submission" date="2022-11" db="UniProtKB">
        <authorList>
            <consortium name="WormBaseParasite"/>
        </authorList>
    </citation>
    <scope>IDENTIFICATION</scope>
</reference>
<name>A0A915PY61_9BILA</name>
<keyword evidence="1" id="KW-1185">Reference proteome</keyword>
<evidence type="ECO:0000313" key="2">
    <source>
        <dbReference type="WBParaSite" id="sdigi.contig356.g7707.t1"/>
    </source>
</evidence>
<sequence length="197" mass="20682">MPLSVVFGDSFKGKRDGVIADGFTAISAYRLGLLSIQGPTKLEKGPSCLSAQLEQQSQGWGAKKSITTCKHQLRRAESQLSATLRGVAEWRVPYGCVGGSSRLNGCADGAGRDRGETIPNGFAPSAPPSVAAAAAQCQIKTRTKKGTVDPVREQLSIDMISPAALLHSVAPSHHVVSASAMELSEVAKDDEIINDPI</sequence>
<dbReference type="Proteomes" id="UP000887581">
    <property type="component" value="Unplaced"/>
</dbReference>
<organism evidence="1 2">
    <name type="scientific">Setaria digitata</name>
    <dbReference type="NCBI Taxonomy" id="48799"/>
    <lineage>
        <taxon>Eukaryota</taxon>
        <taxon>Metazoa</taxon>
        <taxon>Ecdysozoa</taxon>
        <taxon>Nematoda</taxon>
        <taxon>Chromadorea</taxon>
        <taxon>Rhabditida</taxon>
        <taxon>Spirurina</taxon>
        <taxon>Spiruromorpha</taxon>
        <taxon>Filarioidea</taxon>
        <taxon>Setariidae</taxon>
        <taxon>Setaria</taxon>
    </lineage>
</organism>
<evidence type="ECO:0000313" key="1">
    <source>
        <dbReference type="Proteomes" id="UP000887581"/>
    </source>
</evidence>
<proteinExistence type="predicted"/>
<protein>
    <submittedName>
        <fullName evidence="2">Uncharacterized protein</fullName>
    </submittedName>
</protein>
<dbReference type="AlphaFoldDB" id="A0A915PY61"/>
<dbReference type="WBParaSite" id="sdigi.contig356.g7707.t1">
    <property type="protein sequence ID" value="sdigi.contig356.g7707.t1"/>
    <property type="gene ID" value="sdigi.contig356.g7707"/>
</dbReference>
<accession>A0A915PY61</accession>